<dbReference type="VEuPathDB" id="FungiDB:sscle_11g081770"/>
<dbReference type="RefSeq" id="XP_001591367.1">
    <property type="nucleotide sequence ID" value="XM_001591317.1"/>
</dbReference>
<gene>
    <name evidence="1" type="ORF">sscle_11g081770</name>
</gene>
<sequence>MSLSTTPRRQALIKICKFIWRKSKYRESEILRKEFSDVFGIIIDSVEDIPMIQKTSTDRAETPLSHTDLWFNSRDVAAGLHNDMQELELAGFGRLDGWSDMYETHNLRWGFTDTWTTGDLTALALTIHSRSAMNNEILTTEFVAIYRIAFIAWKNDDSVQQQMEKEMMEKQSPQLCASRPSPRRLPIRLISIHNQNIRILNTIFTEEYFNSLEKDSPPSSSKLHVHIKSISVAGYNDAELKDLAQGLLNTREKVGSLEAIHILP</sequence>
<dbReference type="Proteomes" id="UP000177798">
    <property type="component" value="Chromosome 11"/>
</dbReference>
<dbReference type="KEGG" id="ssl:SS1G_07993"/>
<reference evidence="2" key="1">
    <citation type="journal article" date="2017" name="Genome Biol. Evol.">
        <title>The complete genome sequence of the phytopathogenic fungus Sclerotinia sclerotiorum reveals insights into the genome architecture of broad host range pathogens.</title>
        <authorList>
            <person name="Derbyshire M."/>
            <person name="Denton-Giles M."/>
            <person name="Hegedus D."/>
            <person name="Seifbarghy S."/>
            <person name="Rollins J."/>
            <person name="van Kan J."/>
            <person name="Seidl M.F."/>
            <person name="Faino L."/>
            <person name="Mbengue M."/>
            <person name="Navaud O."/>
            <person name="Raffaele S."/>
            <person name="Hammond-Kosack K."/>
            <person name="Heard S."/>
            <person name="Oliver R."/>
        </authorList>
    </citation>
    <scope>NUCLEOTIDE SEQUENCE [LARGE SCALE GENOMIC DNA]</scope>
    <source>
        <strain evidence="2">ATCC 18683 / 1980 / Ss-1</strain>
    </source>
</reference>
<dbReference type="OrthoDB" id="3506316at2759"/>
<evidence type="ECO:0000313" key="1">
    <source>
        <dbReference type="EMBL" id="APA13407.1"/>
    </source>
</evidence>
<dbReference type="EMBL" id="CP017824">
    <property type="protein sequence ID" value="APA13407.1"/>
    <property type="molecule type" value="Genomic_DNA"/>
</dbReference>
<evidence type="ECO:0000313" key="2">
    <source>
        <dbReference type="Proteomes" id="UP000177798"/>
    </source>
</evidence>
<accession>A0A1D9QEQ0</accession>
<proteinExistence type="predicted"/>
<protein>
    <submittedName>
        <fullName evidence="1">Uncharacterized protein</fullName>
    </submittedName>
</protein>
<organism evidence="1 2">
    <name type="scientific">Sclerotinia sclerotiorum (strain ATCC 18683 / 1980 / Ss-1)</name>
    <name type="common">White mold</name>
    <name type="synonym">Whetzelinia sclerotiorum</name>
    <dbReference type="NCBI Taxonomy" id="665079"/>
    <lineage>
        <taxon>Eukaryota</taxon>
        <taxon>Fungi</taxon>
        <taxon>Dikarya</taxon>
        <taxon>Ascomycota</taxon>
        <taxon>Pezizomycotina</taxon>
        <taxon>Leotiomycetes</taxon>
        <taxon>Helotiales</taxon>
        <taxon>Sclerotiniaceae</taxon>
        <taxon>Sclerotinia</taxon>
    </lineage>
</organism>
<name>A0A1D9QEQ0_SCLS1</name>
<dbReference type="AlphaFoldDB" id="A0A1D9QEQ0"/>